<dbReference type="Pfam" id="PF07992">
    <property type="entry name" value="Pyr_redox_2"/>
    <property type="match status" value="1"/>
</dbReference>
<organism evidence="8 9">
    <name type="scientific">Brochothrix thermosphacta</name>
    <name type="common">Microbacterium thermosphactum</name>
    <dbReference type="NCBI Taxonomy" id="2756"/>
    <lineage>
        <taxon>Bacteria</taxon>
        <taxon>Bacillati</taxon>
        <taxon>Bacillota</taxon>
        <taxon>Bacilli</taxon>
        <taxon>Bacillales</taxon>
        <taxon>Listeriaceae</taxon>
        <taxon>Brochothrix</taxon>
    </lineage>
</organism>
<feature type="binding site" evidence="6">
    <location>
        <position position="51"/>
    </location>
    <ligand>
        <name>FAD</name>
        <dbReference type="ChEBI" id="CHEBI:57692"/>
    </ligand>
</feature>
<proteinExistence type="inferred from homology"/>
<sequence length="339" mass="37121">MGVFTLTDLHEELYDITIIGGGPAGLFSAFYGGLRSAKVKIIETLPTLGGQLSMLYPEKFIYDVAGFPKIKAQELADRLIEQAESFKPTICLEEEVLELNHTDDGCVQLVTNKGVHLSKTVIITAGNGAFEPRRVDIENASLLEGQHVHYYIKDMNRFAGKNVAICGGGDSAVDWALMLEPIAQSVSLIHRRDAFRAHESSVQRLRDSSVKLITPYVPTDLTIADAGHLTSVLLKKMKSGEESAVEIDDFIVNYGFISTLGPIKTWELELEKNTIVVNSRMETNRKGIYAVGDVCTYPGKVALIATGLGEAPTAVNNAMNYINPKTRVQPMHSTSMFGQ</sequence>
<name>A0A1D2KG41_BROTH</name>
<evidence type="ECO:0000256" key="6">
    <source>
        <dbReference type="HAMAP-Rule" id="MF_01685"/>
    </source>
</evidence>
<feature type="binding site" evidence="6">
    <location>
        <position position="43"/>
    </location>
    <ligand>
        <name>FAD</name>
        <dbReference type="ChEBI" id="CHEBI:57692"/>
    </ligand>
</feature>
<accession>A0A1D2KG41</accession>
<dbReference type="EMBL" id="CP023483">
    <property type="protein sequence ID" value="ATF26240.1"/>
    <property type="molecule type" value="Genomic_DNA"/>
</dbReference>
<dbReference type="AlphaFoldDB" id="A0A1D2KG41"/>
<evidence type="ECO:0000313" key="9">
    <source>
        <dbReference type="Proteomes" id="UP000243591"/>
    </source>
</evidence>
<dbReference type="Proteomes" id="UP000243591">
    <property type="component" value="Chromosome"/>
</dbReference>
<dbReference type="PRINTS" id="PR00469">
    <property type="entry name" value="PNDRDTASEII"/>
</dbReference>
<evidence type="ECO:0000256" key="2">
    <source>
        <dbReference type="ARBA" id="ARBA00022630"/>
    </source>
</evidence>
<comment type="catalytic activity">
    <reaction evidence="6">
        <text>2 reduced [2Fe-2S]-[ferredoxin] + NADP(+) + H(+) = 2 oxidized [2Fe-2S]-[ferredoxin] + NADPH</text>
        <dbReference type="Rhea" id="RHEA:20125"/>
        <dbReference type="Rhea" id="RHEA-COMP:10000"/>
        <dbReference type="Rhea" id="RHEA-COMP:10001"/>
        <dbReference type="ChEBI" id="CHEBI:15378"/>
        <dbReference type="ChEBI" id="CHEBI:33737"/>
        <dbReference type="ChEBI" id="CHEBI:33738"/>
        <dbReference type="ChEBI" id="CHEBI:57783"/>
        <dbReference type="ChEBI" id="CHEBI:58349"/>
        <dbReference type="EC" id="1.18.1.2"/>
    </reaction>
</comment>
<dbReference type="InterPro" id="IPR023753">
    <property type="entry name" value="FAD/NAD-binding_dom"/>
</dbReference>
<evidence type="ECO:0000256" key="4">
    <source>
        <dbReference type="ARBA" id="ARBA00022857"/>
    </source>
</evidence>
<dbReference type="Gene3D" id="3.50.50.60">
    <property type="entry name" value="FAD/NAD(P)-binding domain"/>
    <property type="match status" value="2"/>
</dbReference>
<feature type="binding site" evidence="6">
    <location>
        <position position="56"/>
    </location>
    <ligand>
        <name>FAD</name>
        <dbReference type="ChEBI" id="CHEBI:57692"/>
    </ligand>
</feature>
<comment type="caution">
    <text evidence="6">Lacks conserved residue(s) required for the propagation of feature annotation.</text>
</comment>
<gene>
    <name evidence="8" type="ORF">CNY62_07460</name>
</gene>
<keyword evidence="5 6" id="KW-0560">Oxidoreductase</keyword>
<feature type="binding site" evidence="6">
    <location>
        <position position="334"/>
    </location>
    <ligand>
        <name>FAD</name>
        <dbReference type="ChEBI" id="CHEBI:57692"/>
    </ligand>
</feature>
<dbReference type="InterPro" id="IPR022890">
    <property type="entry name" value="Fd--NADP_Rdtase_type_2"/>
</dbReference>
<comment type="cofactor">
    <cofactor evidence="6">
        <name>FAD</name>
        <dbReference type="ChEBI" id="CHEBI:57692"/>
    </cofactor>
    <text evidence="6">Binds 1 FAD per subunit.</text>
</comment>
<protein>
    <recommendedName>
        <fullName evidence="6">Ferredoxin--NADP reductase</fullName>
        <shortName evidence="6">FNR</shortName>
        <shortName evidence="6">Fd-NADP(+) reductase</shortName>
        <ecNumber evidence="6">1.18.1.2</ecNumber>
    </recommendedName>
</protein>
<keyword evidence="4 6" id="KW-0521">NADP</keyword>
<dbReference type="EC" id="1.18.1.2" evidence="6"/>
<evidence type="ECO:0000256" key="5">
    <source>
        <dbReference type="ARBA" id="ARBA00023002"/>
    </source>
</evidence>
<keyword evidence="9" id="KW-1185">Reference proteome</keyword>
<dbReference type="GO" id="GO:0004324">
    <property type="term" value="F:ferredoxin-NADP+ reductase activity"/>
    <property type="evidence" value="ECO:0007669"/>
    <property type="project" value="UniProtKB-UniRule"/>
</dbReference>
<evidence type="ECO:0000259" key="7">
    <source>
        <dbReference type="Pfam" id="PF07992"/>
    </source>
</evidence>
<dbReference type="KEGG" id="bths:CNY62_07460"/>
<dbReference type="GO" id="GO:0050661">
    <property type="term" value="F:NADP binding"/>
    <property type="evidence" value="ECO:0007669"/>
    <property type="project" value="UniProtKB-UniRule"/>
</dbReference>
<feature type="binding site" evidence="6">
    <location>
        <position position="293"/>
    </location>
    <ligand>
        <name>FAD</name>
        <dbReference type="ChEBI" id="CHEBI:57692"/>
    </ligand>
</feature>
<dbReference type="PANTHER" id="PTHR48105">
    <property type="entry name" value="THIOREDOXIN REDUCTASE 1-RELATED-RELATED"/>
    <property type="match status" value="1"/>
</dbReference>
<comment type="subunit">
    <text evidence="1 6">Homodimer.</text>
</comment>
<evidence type="ECO:0000256" key="3">
    <source>
        <dbReference type="ARBA" id="ARBA00022827"/>
    </source>
</evidence>
<keyword evidence="2 6" id="KW-0285">Flavoprotein</keyword>
<dbReference type="STRING" id="2756.BFR44_10420"/>
<reference evidence="8 9" key="1">
    <citation type="submission" date="2017-09" db="EMBL/GenBank/DDBJ databases">
        <title>Complete Genome Sequences of Two Strains of the Meat Spoilage Bacterium Brochothrix thermosphacta Isolated from Ground Chicken.</title>
        <authorList>
            <person name="Paoli G.C."/>
            <person name="Wijey C."/>
            <person name="Chen C.-Y."/>
            <person name="Nguyen L."/>
            <person name="Yan X."/>
            <person name="Irwin P.L."/>
        </authorList>
    </citation>
    <scope>NUCLEOTIDE SEQUENCE [LARGE SCALE GENOMIC DNA]</scope>
    <source>
        <strain evidence="8 9">BI</strain>
    </source>
</reference>
<keyword evidence="3 6" id="KW-0274">FAD</keyword>
<dbReference type="InterPro" id="IPR036188">
    <property type="entry name" value="FAD/NAD-bd_sf"/>
</dbReference>
<dbReference type="GO" id="GO:0050660">
    <property type="term" value="F:flavin adenine dinucleotide binding"/>
    <property type="evidence" value="ECO:0007669"/>
    <property type="project" value="UniProtKB-UniRule"/>
</dbReference>
<feature type="binding site" evidence="6">
    <location>
        <position position="130"/>
    </location>
    <ligand>
        <name>FAD</name>
        <dbReference type="ChEBI" id="CHEBI:57692"/>
    </ligand>
</feature>
<comment type="similarity">
    <text evidence="6">Belongs to the ferredoxin--NADP reductase type 2 family.</text>
</comment>
<dbReference type="InterPro" id="IPR050097">
    <property type="entry name" value="Ferredoxin-NADP_redctase_2"/>
</dbReference>
<dbReference type="OrthoDB" id="9806179at2"/>
<evidence type="ECO:0000256" key="1">
    <source>
        <dbReference type="ARBA" id="ARBA00011738"/>
    </source>
</evidence>
<feature type="binding site" evidence="6">
    <location>
        <position position="96"/>
    </location>
    <ligand>
        <name>FAD</name>
        <dbReference type="ChEBI" id="CHEBI:57692"/>
    </ligand>
</feature>
<dbReference type="SUPFAM" id="SSF51905">
    <property type="entry name" value="FAD/NAD(P)-binding domain"/>
    <property type="match status" value="1"/>
</dbReference>
<dbReference type="PRINTS" id="PR00368">
    <property type="entry name" value="FADPNR"/>
</dbReference>
<feature type="domain" description="FAD/NAD(P)-binding" evidence="7">
    <location>
        <begin position="14"/>
        <end position="316"/>
    </location>
</feature>
<evidence type="ECO:0000313" key="8">
    <source>
        <dbReference type="EMBL" id="ATF26240.1"/>
    </source>
</evidence>
<dbReference type="HAMAP" id="MF_01685">
    <property type="entry name" value="FENR2"/>
    <property type="match status" value="1"/>
</dbReference>